<sequence>MITANSIKASLENLEKSIGLIRITATVNELQSAASQCQRSIRKIRHNVDKQAAIGFPVDEQRKKIDILSEEYVHAYKNAQKKLFTKGRESLLGGHRAQINDPLEAILHSTNDILNEVVSEQDGAASSLVASTDVMRATITQHSMVHEEVGLGRKAMAAVRWADVRERLLVFVCFFLFAFSAIYILYTRLMRPTAEGLKEMLFGTLPRFLGGGKPLAGGE</sequence>
<evidence type="ECO:0000313" key="8">
    <source>
        <dbReference type="EMBL" id="KAG9394193.1"/>
    </source>
</evidence>
<dbReference type="EMBL" id="JAHDYR010000016">
    <property type="protein sequence ID" value="KAG9394193.1"/>
    <property type="molecule type" value="Genomic_DNA"/>
</dbReference>
<keyword evidence="9" id="KW-1185">Reference proteome</keyword>
<comment type="caution">
    <text evidence="8">The sequence shown here is derived from an EMBL/GenBank/DDBJ whole genome shotgun (WGS) entry which is preliminary data.</text>
</comment>
<evidence type="ECO:0000256" key="6">
    <source>
        <dbReference type="SAM" id="Phobius"/>
    </source>
</evidence>
<keyword evidence="4 6" id="KW-1133">Transmembrane helix</keyword>
<feature type="transmembrane region" description="Helical" evidence="6">
    <location>
        <begin position="168"/>
        <end position="186"/>
    </location>
</feature>
<keyword evidence="5 6" id="KW-0472">Membrane</keyword>
<keyword evidence="3 6" id="KW-0812">Transmembrane</keyword>
<accession>A0A8J6E229</accession>
<protein>
    <submittedName>
        <fullName evidence="8">Sec20</fullName>
    </submittedName>
</protein>
<evidence type="ECO:0000256" key="2">
    <source>
        <dbReference type="ARBA" id="ARBA00022448"/>
    </source>
</evidence>
<evidence type="ECO:0000313" key="9">
    <source>
        <dbReference type="Proteomes" id="UP000717585"/>
    </source>
</evidence>
<dbReference type="Proteomes" id="UP000717585">
    <property type="component" value="Unassembled WGS sequence"/>
</dbReference>
<evidence type="ECO:0000256" key="3">
    <source>
        <dbReference type="ARBA" id="ARBA00022692"/>
    </source>
</evidence>
<dbReference type="InterPro" id="IPR056173">
    <property type="entry name" value="Sec20_C"/>
</dbReference>
<feature type="domain" description="Sec20 C-terminal" evidence="7">
    <location>
        <begin position="107"/>
        <end position="189"/>
    </location>
</feature>
<reference evidence="8" key="1">
    <citation type="submission" date="2021-05" db="EMBL/GenBank/DDBJ databases">
        <title>A free-living protist that lacks canonical eukaryotic 1 DNA replication and segregation systems.</title>
        <authorList>
            <person name="Salas-Leiva D.E."/>
            <person name="Tromer E.C."/>
            <person name="Curtis B.A."/>
            <person name="Jerlstrom-Hultqvist J."/>
            <person name="Kolisko M."/>
            <person name="Yi Z."/>
            <person name="Salas-Leiva J.S."/>
            <person name="Gallot-Lavallee L."/>
            <person name="Kops G.J.P.L."/>
            <person name="Archibald J.M."/>
            <person name="Simpson A.G.B."/>
            <person name="Roger A.J."/>
        </authorList>
    </citation>
    <scope>NUCLEOTIDE SEQUENCE</scope>
    <source>
        <strain evidence="8">BICM</strain>
    </source>
</reference>
<organism evidence="8 9">
    <name type="scientific">Carpediemonas membranifera</name>
    <dbReference type="NCBI Taxonomy" id="201153"/>
    <lineage>
        <taxon>Eukaryota</taxon>
        <taxon>Metamonada</taxon>
        <taxon>Carpediemonas-like organisms</taxon>
        <taxon>Carpediemonas</taxon>
    </lineage>
</organism>
<dbReference type="Pfam" id="PF03908">
    <property type="entry name" value="Sec20"/>
    <property type="match status" value="1"/>
</dbReference>
<proteinExistence type="predicted"/>
<evidence type="ECO:0000259" key="7">
    <source>
        <dbReference type="Pfam" id="PF03908"/>
    </source>
</evidence>
<dbReference type="AlphaFoldDB" id="A0A8J6E229"/>
<dbReference type="GO" id="GO:0016020">
    <property type="term" value="C:membrane"/>
    <property type="evidence" value="ECO:0007669"/>
    <property type="project" value="UniProtKB-SubCell"/>
</dbReference>
<name>A0A8J6E229_9EUKA</name>
<evidence type="ECO:0000256" key="4">
    <source>
        <dbReference type="ARBA" id="ARBA00022989"/>
    </source>
</evidence>
<evidence type="ECO:0000256" key="1">
    <source>
        <dbReference type="ARBA" id="ARBA00004211"/>
    </source>
</evidence>
<evidence type="ECO:0000256" key="5">
    <source>
        <dbReference type="ARBA" id="ARBA00023136"/>
    </source>
</evidence>
<gene>
    <name evidence="8" type="ORF">J8273_4295</name>
</gene>
<comment type="subcellular location">
    <subcellularLocation>
        <location evidence="1">Membrane</location>
        <topology evidence="1">Single-pass type IV membrane protein</topology>
    </subcellularLocation>
</comment>
<keyword evidence="2" id="KW-0813">Transport</keyword>